<evidence type="ECO:0000313" key="1">
    <source>
        <dbReference type="EMBL" id="WOX21344.1"/>
    </source>
</evidence>
<dbReference type="RefSeq" id="WP_318102230.1">
    <property type="nucleotide sequence ID" value="NZ_CP137573.1"/>
</dbReference>
<dbReference type="EMBL" id="CP137573">
    <property type="protein sequence ID" value="WOX21344.1"/>
    <property type="molecule type" value="Genomic_DNA"/>
</dbReference>
<proteinExistence type="predicted"/>
<gene>
    <name evidence="1" type="ORF">R2D22_08070</name>
</gene>
<evidence type="ECO:0000313" key="2">
    <source>
        <dbReference type="Proteomes" id="UP001301731"/>
    </source>
</evidence>
<protein>
    <recommendedName>
        <fullName evidence="3">Tetratricopeptide repeat protein</fullName>
    </recommendedName>
</protein>
<name>A0ABZ0LRB1_9ACTN</name>
<reference evidence="1 2" key="1">
    <citation type="submission" date="2023-10" db="EMBL/GenBank/DDBJ databases">
        <title>The genome sequence of Streptomyces sp. HUAS YS2.</title>
        <authorList>
            <person name="Mo P."/>
        </authorList>
    </citation>
    <scope>NUCLEOTIDE SEQUENCE [LARGE SCALE GENOMIC DNA]</scope>
    <source>
        <strain evidence="1 2">HUAS YS2</strain>
    </source>
</reference>
<accession>A0ABZ0LRB1</accession>
<dbReference type="Proteomes" id="UP001301731">
    <property type="component" value="Chromosome"/>
</dbReference>
<sequence length="314" mass="35497">MSAWLRRSSRKLVYDPAHGDRALADGCQDMLMGRWEGARELLAEQPYDDWDRRAHRVRLLADAAAGLRTVDVWHAAEPGSPDAAVLRAETEVMRMFAAARSGTSPAADVLDGAARLCLRASELAPADPQPWGSLIALGRLYPAGHNDMGRWWQELRTRDPYHREGHHQALRYLSARWHGSHGEAQNFAWDTVDYAPPGSPLTVLPLVARAEHYRYRLEHEGRTAIGLTYHWNGERAQWDLRVTLEKWIGARTTEYAQDVPDLNHLAHALVNAGRKEEAGDVFRLLANRATKVPWSYTGDPEQLFTFWRDEALAV</sequence>
<keyword evidence="2" id="KW-1185">Reference proteome</keyword>
<organism evidence="1 2">
    <name type="scientific">Streptomyces solicathayae</name>
    <dbReference type="NCBI Taxonomy" id="3081768"/>
    <lineage>
        <taxon>Bacteria</taxon>
        <taxon>Bacillati</taxon>
        <taxon>Actinomycetota</taxon>
        <taxon>Actinomycetes</taxon>
        <taxon>Kitasatosporales</taxon>
        <taxon>Streptomycetaceae</taxon>
        <taxon>Streptomyces</taxon>
    </lineage>
</organism>
<evidence type="ECO:0008006" key="3">
    <source>
        <dbReference type="Google" id="ProtNLM"/>
    </source>
</evidence>